<organism evidence="1 2">
    <name type="scientific">Vigna mungo</name>
    <name type="common">Black gram</name>
    <name type="synonym">Phaseolus mungo</name>
    <dbReference type="NCBI Taxonomy" id="3915"/>
    <lineage>
        <taxon>Eukaryota</taxon>
        <taxon>Viridiplantae</taxon>
        <taxon>Streptophyta</taxon>
        <taxon>Embryophyta</taxon>
        <taxon>Tracheophyta</taxon>
        <taxon>Spermatophyta</taxon>
        <taxon>Magnoliopsida</taxon>
        <taxon>eudicotyledons</taxon>
        <taxon>Gunneridae</taxon>
        <taxon>Pentapetalae</taxon>
        <taxon>rosids</taxon>
        <taxon>fabids</taxon>
        <taxon>Fabales</taxon>
        <taxon>Fabaceae</taxon>
        <taxon>Papilionoideae</taxon>
        <taxon>50 kb inversion clade</taxon>
        <taxon>NPAAA clade</taxon>
        <taxon>indigoferoid/millettioid clade</taxon>
        <taxon>Phaseoleae</taxon>
        <taxon>Vigna</taxon>
    </lineage>
</organism>
<dbReference type="AlphaFoldDB" id="A0AAQ3NUY4"/>
<name>A0AAQ3NUY4_VIGMU</name>
<keyword evidence="2" id="KW-1185">Reference proteome</keyword>
<dbReference type="EMBL" id="CP144697">
    <property type="protein sequence ID" value="WVZ16003.1"/>
    <property type="molecule type" value="Genomic_DNA"/>
</dbReference>
<reference evidence="1 2" key="1">
    <citation type="journal article" date="2023" name="Life. Sci Alliance">
        <title>Evolutionary insights into 3D genome organization and epigenetic landscape of Vigna mungo.</title>
        <authorList>
            <person name="Junaid A."/>
            <person name="Singh B."/>
            <person name="Bhatia S."/>
        </authorList>
    </citation>
    <scope>NUCLEOTIDE SEQUENCE [LARGE SCALE GENOMIC DNA]</scope>
    <source>
        <strain evidence="1">Urdbean</strain>
    </source>
</reference>
<evidence type="ECO:0000313" key="1">
    <source>
        <dbReference type="EMBL" id="WVZ16003.1"/>
    </source>
</evidence>
<evidence type="ECO:0000313" key="2">
    <source>
        <dbReference type="Proteomes" id="UP001374535"/>
    </source>
</evidence>
<protein>
    <submittedName>
        <fullName evidence="1">Uncharacterized protein</fullName>
    </submittedName>
</protein>
<accession>A0AAQ3NUY4</accession>
<sequence>MSEFLYIIFLRLSRLKYRCIIFCPKVKIFFHYFYGNLFKGLKTTLYNNILSNILFHTFIQGKKKNLKGTKHLSLVVDAASSNLYSEFYTEYVKVIVFPTVFLLISNIRNSQECAVELLSLLILMRFSIPVVVSFDHGKNL</sequence>
<proteinExistence type="predicted"/>
<gene>
    <name evidence="1" type="ORF">V8G54_013569</name>
</gene>
<dbReference type="Proteomes" id="UP001374535">
    <property type="component" value="Chromosome 4"/>
</dbReference>